<protein>
    <recommendedName>
        <fullName evidence="4">ATP-grasp domain-containing protein</fullName>
    </recommendedName>
</protein>
<dbReference type="GO" id="GO:0005524">
    <property type="term" value="F:ATP binding"/>
    <property type="evidence" value="ECO:0007669"/>
    <property type="project" value="InterPro"/>
</dbReference>
<dbReference type="Gene3D" id="3.30.1490.20">
    <property type="entry name" value="ATP-grasp fold, A domain"/>
    <property type="match status" value="1"/>
</dbReference>
<accession>A0A2M7G447</accession>
<reference evidence="2 3" key="1">
    <citation type="submission" date="2017-09" db="EMBL/GenBank/DDBJ databases">
        <title>Depth-based differentiation of microbial function through sediment-hosted aquifers and enrichment of novel symbionts in the deep terrestrial subsurface.</title>
        <authorList>
            <person name="Probst A.J."/>
            <person name="Ladd B."/>
            <person name="Jarett J.K."/>
            <person name="Geller-Mcgrath D.E."/>
            <person name="Sieber C.M."/>
            <person name="Emerson J.B."/>
            <person name="Anantharaman K."/>
            <person name="Thomas B.C."/>
            <person name="Malmstrom R."/>
            <person name="Stieglmeier M."/>
            <person name="Klingl A."/>
            <person name="Woyke T."/>
            <person name="Ryan C.M."/>
            <person name="Banfield J.F."/>
        </authorList>
    </citation>
    <scope>NUCLEOTIDE SEQUENCE [LARGE SCALE GENOMIC DNA]</scope>
    <source>
        <strain evidence="2">CG17_big_fil_post_rev_8_21_14_2_50_48_46</strain>
    </source>
</reference>
<dbReference type="AlphaFoldDB" id="A0A2M7G447"/>
<dbReference type="InterPro" id="IPR013815">
    <property type="entry name" value="ATP_grasp_subdomain_1"/>
</dbReference>
<dbReference type="Proteomes" id="UP000231019">
    <property type="component" value="Unassembled WGS sequence"/>
</dbReference>
<evidence type="ECO:0008006" key="4">
    <source>
        <dbReference type="Google" id="ProtNLM"/>
    </source>
</evidence>
<evidence type="ECO:0000256" key="1">
    <source>
        <dbReference type="SAM" id="MobiDB-lite"/>
    </source>
</evidence>
<feature type="region of interest" description="Disordered" evidence="1">
    <location>
        <begin position="441"/>
        <end position="469"/>
    </location>
</feature>
<organism evidence="2 3">
    <name type="scientific">bacterium (Candidatus Blackallbacteria) CG17_big_fil_post_rev_8_21_14_2_50_48_46</name>
    <dbReference type="NCBI Taxonomy" id="2014261"/>
    <lineage>
        <taxon>Bacteria</taxon>
        <taxon>Candidatus Blackallbacteria</taxon>
    </lineage>
</organism>
<proteinExistence type="predicted"/>
<sequence>MSEKQKAIIGIMDPNSFSFRASIEGLLNHITRDIQWQGKTHEIETRRIMSRPYNVLGASTSCNVILNRGAHWNAHHNSFFHLVMPHSYMVNDMVSFKSIDKNTSYGHMFELGMHIPPTWAIPQADYSELLESDKLQLDLIFPDYEMFDLAAIGEEIGYPSYMKPQNGGGWVDVIKVNNAQELHEAYHKIKDKPVNLQKAVDYKEFVRIVGVGPQMYPMHYNASAEFSHDRYLRNEQQAVEFGFIPPEQHDEVSKITKIINAFYNWDHNSCEILIDHDGVSHPIDFANAYPDSNITSLHFYFPELVKGMVRWLLFVAVTGHKKPLFAQCWEEMHQVMDKANAEGWDYKKKIDAYAAIADKMFDTANFNKFVAESLPNFEQEAHEYFASEEFEAIIDESVERYFKFQHEWPKKKMHYKGIHYFWLHCDATRLGLNAEAEEASEEVAAPVQTEAVAATSGGGTKGGKKNKKR</sequence>
<comment type="caution">
    <text evidence="2">The sequence shown here is derived from an EMBL/GenBank/DDBJ whole genome shotgun (WGS) entry which is preliminary data.</text>
</comment>
<dbReference type="SUPFAM" id="SSF56059">
    <property type="entry name" value="Glutathione synthetase ATP-binding domain-like"/>
    <property type="match status" value="1"/>
</dbReference>
<evidence type="ECO:0000313" key="2">
    <source>
        <dbReference type="EMBL" id="PIW16597.1"/>
    </source>
</evidence>
<dbReference type="EMBL" id="PFFQ01000037">
    <property type="protein sequence ID" value="PIW16597.1"/>
    <property type="molecule type" value="Genomic_DNA"/>
</dbReference>
<name>A0A2M7G447_9BACT</name>
<gene>
    <name evidence="2" type="ORF">COW36_12580</name>
</gene>
<evidence type="ECO:0000313" key="3">
    <source>
        <dbReference type="Proteomes" id="UP000231019"/>
    </source>
</evidence>